<dbReference type="AlphaFoldDB" id="A0A7I5E8K6"/>
<proteinExistence type="predicted"/>
<evidence type="ECO:0000313" key="1">
    <source>
        <dbReference type="Proteomes" id="UP000025227"/>
    </source>
</evidence>
<protein>
    <submittedName>
        <fullName evidence="2">Ketoacyl_synth_N domain-containing protein</fullName>
    </submittedName>
</protein>
<organism evidence="1 2">
    <name type="scientific">Haemonchus contortus</name>
    <name type="common">Barber pole worm</name>
    <dbReference type="NCBI Taxonomy" id="6289"/>
    <lineage>
        <taxon>Eukaryota</taxon>
        <taxon>Metazoa</taxon>
        <taxon>Ecdysozoa</taxon>
        <taxon>Nematoda</taxon>
        <taxon>Chromadorea</taxon>
        <taxon>Rhabditida</taxon>
        <taxon>Rhabditina</taxon>
        <taxon>Rhabditomorpha</taxon>
        <taxon>Strongyloidea</taxon>
        <taxon>Trichostrongylidae</taxon>
        <taxon>Haemonchus</taxon>
    </lineage>
</organism>
<dbReference type="WBParaSite" id="HCON_00069680-00001">
    <property type="protein sequence ID" value="HCON_00069680-00001"/>
    <property type="gene ID" value="HCON_00069680"/>
</dbReference>
<accession>A0A7I5E8K6</accession>
<name>A0A7I5E8K6_HAECO</name>
<dbReference type="Proteomes" id="UP000025227">
    <property type="component" value="Unplaced"/>
</dbReference>
<reference evidence="2" key="1">
    <citation type="submission" date="2020-12" db="UniProtKB">
        <authorList>
            <consortium name="WormBaseParasite"/>
        </authorList>
    </citation>
    <scope>IDENTIFICATION</scope>
    <source>
        <strain evidence="2">MHco3</strain>
    </source>
</reference>
<evidence type="ECO:0000313" key="2">
    <source>
        <dbReference type="WBParaSite" id="HCON_00069680-00001"/>
    </source>
</evidence>
<keyword evidence="1" id="KW-1185">Reference proteome</keyword>
<sequence>ISNCWGDIFFSVKQEHPLSIAVLSRSQPQKGSDVDELWQRCQKPEMMDSDFPDY</sequence>